<dbReference type="InParanoid" id="A0A1Z5JXP7"/>
<evidence type="ECO:0000313" key="4">
    <source>
        <dbReference type="Proteomes" id="UP000198406"/>
    </source>
</evidence>
<keyword evidence="2" id="KW-0812">Transmembrane</keyword>
<organism evidence="3 4">
    <name type="scientific">Fistulifera solaris</name>
    <name type="common">Oleaginous diatom</name>
    <dbReference type="NCBI Taxonomy" id="1519565"/>
    <lineage>
        <taxon>Eukaryota</taxon>
        <taxon>Sar</taxon>
        <taxon>Stramenopiles</taxon>
        <taxon>Ochrophyta</taxon>
        <taxon>Bacillariophyta</taxon>
        <taxon>Bacillariophyceae</taxon>
        <taxon>Bacillariophycidae</taxon>
        <taxon>Naviculales</taxon>
        <taxon>Naviculaceae</taxon>
        <taxon>Fistulifera</taxon>
    </lineage>
</organism>
<feature type="region of interest" description="Disordered" evidence="1">
    <location>
        <begin position="15"/>
        <end position="37"/>
    </location>
</feature>
<dbReference type="AlphaFoldDB" id="A0A1Z5JXP7"/>
<feature type="compositionally biased region" description="Low complexity" evidence="1">
    <location>
        <begin position="294"/>
        <end position="316"/>
    </location>
</feature>
<feature type="region of interest" description="Disordered" evidence="1">
    <location>
        <begin position="111"/>
        <end position="136"/>
    </location>
</feature>
<proteinExistence type="predicted"/>
<gene>
    <name evidence="3" type="ORF">FisN_26Hh105</name>
</gene>
<protein>
    <submittedName>
        <fullName evidence="3">Uncharacterized protein</fullName>
    </submittedName>
</protein>
<feature type="region of interest" description="Disordered" evidence="1">
    <location>
        <begin position="294"/>
        <end position="389"/>
    </location>
</feature>
<dbReference type="EMBL" id="BDSP01000132">
    <property type="protein sequence ID" value="GAX18805.1"/>
    <property type="molecule type" value="Genomic_DNA"/>
</dbReference>
<comment type="caution">
    <text evidence="3">The sequence shown here is derived from an EMBL/GenBank/DDBJ whole genome shotgun (WGS) entry which is preliminary data.</text>
</comment>
<evidence type="ECO:0000256" key="1">
    <source>
        <dbReference type="SAM" id="MobiDB-lite"/>
    </source>
</evidence>
<feature type="transmembrane region" description="Helical" evidence="2">
    <location>
        <begin position="146"/>
        <end position="168"/>
    </location>
</feature>
<evidence type="ECO:0000313" key="3">
    <source>
        <dbReference type="EMBL" id="GAX18805.1"/>
    </source>
</evidence>
<keyword evidence="4" id="KW-1185">Reference proteome</keyword>
<keyword evidence="2" id="KW-1133">Transmembrane helix</keyword>
<dbReference type="Proteomes" id="UP000198406">
    <property type="component" value="Unassembled WGS sequence"/>
</dbReference>
<name>A0A1Z5JXP7_FISSO</name>
<feature type="compositionally biased region" description="Acidic residues" evidence="1">
    <location>
        <begin position="353"/>
        <end position="366"/>
    </location>
</feature>
<accession>A0A1Z5JXP7</accession>
<feature type="compositionally biased region" description="Polar residues" evidence="1">
    <location>
        <begin position="335"/>
        <end position="346"/>
    </location>
</feature>
<sequence>MDLGLRRYQELDDESILSGIYTESGDYPPPPAAEDDDEEFRRAVQAEQIRVLREFGVTPPQDAVSLADESFADVSTIYDNESYIQHPGESIQMQKNRTPETYEESSFVIDDDGSTILPPNTLFPPSSPSKQDAPTDPILTPRRLKIVMALLCTIVVASIAVAMGSFLAQQRDDDPSLVPNNVQDLDAFATLSPTPSPTESYQWTPENCQDHPSQQFPINDRFREQNCFFLQNHPVHRERLCLPENAGYRWCPATCGLCPIDEEESLEPSVRPSSVPVWVPSLAPSIAATTAEIITSTQRPTHTPTRTPTSAPVTAPTKPPVPRSTLKPTRKPTLKPTQRPTRSPVQRRTPEPTVEDTPEPTVEDTPEPTPEPQTPDPTRPPRTEDPTPFPTISFVVVTPQPTEWVFYTPEPTPAPSRPASFLCRTCPLLICELIPC</sequence>
<keyword evidence="2" id="KW-0472">Membrane</keyword>
<evidence type="ECO:0000256" key="2">
    <source>
        <dbReference type="SAM" id="Phobius"/>
    </source>
</evidence>
<reference evidence="3 4" key="1">
    <citation type="journal article" date="2015" name="Plant Cell">
        <title>Oil accumulation by the oleaginous diatom Fistulifera solaris as revealed by the genome and transcriptome.</title>
        <authorList>
            <person name="Tanaka T."/>
            <person name="Maeda Y."/>
            <person name="Veluchamy A."/>
            <person name="Tanaka M."/>
            <person name="Abida H."/>
            <person name="Marechal E."/>
            <person name="Bowler C."/>
            <person name="Muto M."/>
            <person name="Sunaga Y."/>
            <person name="Tanaka M."/>
            <person name="Yoshino T."/>
            <person name="Taniguchi T."/>
            <person name="Fukuda Y."/>
            <person name="Nemoto M."/>
            <person name="Matsumoto M."/>
            <person name="Wong P.S."/>
            <person name="Aburatani S."/>
            <person name="Fujibuchi W."/>
        </authorList>
    </citation>
    <scope>NUCLEOTIDE SEQUENCE [LARGE SCALE GENOMIC DNA]</scope>
    <source>
        <strain evidence="3 4">JPCC DA0580</strain>
    </source>
</reference>
<feature type="compositionally biased region" description="Pro residues" evidence="1">
    <location>
        <begin position="367"/>
        <end position="378"/>
    </location>
</feature>